<dbReference type="PANTHER" id="PTHR10314">
    <property type="entry name" value="CYSTATHIONINE BETA-SYNTHASE"/>
    <property type="match status" value="1"/>
</dbReference>
<gene>
    <name evidence="5" type="ORF">A3D42_01535</name>
</gene>
<dbReference type="CDD" id="cd01561">
    <property type="entry name" value="CBS_like"/>
    <property type="match status" value="1"/>
</dbReference>
<dbReference type="Gene3D" id="3.40.50.1100">
    <property type="match status" value="2"/>
</dbReference>
<dbReference type="Proteomes" id="UP000177777">
    <property type="component" value="Unassembled WGS sequence"/>
</dbReference>
<accession>A0A1F6W7K3</accession>
<dbReference type="InterPro" id="IPR036052">
    <property type="entry name" value="TrpB-like_PALP_sf"/>
</dbReference>
<dbReference type="InterPro" id="IPR050214">
    <property type="entry name" value="Cys_Synth/Cystath_Beta-Synth"/>
</dbReference>
<evidence type="ECO:0000256" key="1">
    <source>
        <dbReference type="ARBA" id="ARBA00001933"/>
    </source>
</evidence>
<name>A0A1F6W7K3_9BACT</name>
<dbReference type="EMBL" id="MFUE01000009">
    <property type="protein sequence ID" value="OGI77873.1"/>
    <property type="molecule type" value="Genomic_DNA"/>
</dbReference>
<protein>
    <recommendedName>
        <fullName evidence="4">Tryptophan synthase beta chain-like PALP domain-containing protein</fullName>
    </recommendedName>
</protein>
<evidence type="ECO:0000256" key="2">
    <source>
        <dbReference type="ARBA" id="ARBA00007103"/>
    </source>
</evidence>
<dbReference type="SUPFAM" id="SSF53686">
    <property type="entry name" value="Tryptophan synthase beta subunit-like PLP-dependent enzymes"/>
    <property type="match status" value="1"/>
</dbReference>
<evidence type="ECO:0000313" key="6">
    <source>
        <dbReference type="Proteomes" id="UP000177777"/>
    </source>
</evidence>
<dbReference type="InterPro" id="IPR001216">
    <property type="entry name" value="P-phosphate_BS"/>
</dbReference>
<evidence type="ECO:0000259" key="4">
    <source>
        <dbReference type="Pfam" id="PF00291"/>
    </source>
</evidence>
<dbReference type="AlphaFoldDB" id="A0A1F6W7K3"/>
<proteinExistence type="inferred from homology"/>
<keyword evidence="3" id="KW-0663">Pyridoxal phosphate</keyword>
<sequence>MRKSSHSLLDAIGNTPIAKVSFKTKAKVFAKLEYLNPGGSVKDRPALFMIEKAEKNGLLKSGGTIVEASSGNQGIAIAMIGAIKGYKVIITVSEKISEEKIKTLKAYGAKVVICPATNFIEDSRSYHSQAIAIHKRTPNSFMPNQYFNVLNPKAHYTTTGPEIWRQTKGKITHYFAAAGTSGTISGIGKFLKKKNPKIKVIAVDVNTSFHATDGHPKSYKMEGIGIDFKTPCLDESVIDEFISVSDKQGLGMLKIMAKKYGFLVGTSAGAVSYAVQNYLPKLKKGDVAVMIFGDSGRAYLSKNYY</sequence>
<dbReference type="InterPro" id="IPR001926">
    <property type="entry name" value="TrpB-like_PALP"/>
</dbReference>
<comment type="similarity">
    <text evidence="2">Belongs to the cysteine synthase/cystathionine beta-synthase family.</text>
</comment>
<feature type="domain" description="Tryptophan synthase beta chain-like PALP" evidence="4">
    <location>
        <begin position="9"/>
        <end position="292"/>
    </location>
</feature>
<evidence type="ECO:0000256" key="3">
    <source>
        <dbReference type="ARBA" id="ARBA00022898"/>
    </source>
</evidence>
<dbReference type="PROSITE" id="PS00901">
    <property type="entry name" value="CYS_SYNTHASE"/>
    <property type="match status" value="1"/>
</dbReference>
<evidence type="ECO:0000313" key="5">
    <source>
        <dbReference type="EMBL" id="OGI77873.1"/>
    </source>
</evidence>
<dbReference type="FunFam" id="3.40.50.1100:FF:000003">
    <property type="entry name" value="Cystathionine beta-synthase"/>
    <property type="match status" value="1"/>
</dbReference>
<comment type="caution">
    <text evidence="5">The sequence shown here is derived from an EMBL/GenBank/DDBJ whole genome shotgun (WGS) entry which is preliminary data.</text>
</comment>
<dbReference type="STRING" id="1801754.A3D42_01535"/>
<dbReference type="GO" id="GO:0016765">
    <property type="term" value="F:transferase activity, transferring alkyl or aryl (other than methyl) groups"/>
    <property type="evidence" value="ECO:0007669"/>
    <property type="project" value="UniProtKB-ARBA"/>
</dbReference>
<dbReference type="GO" id="GO:0006535">
    <property type="term" value="P:cysteine biosynthetic process from serine"/>
    <property type="evidence" value="ECO:0007669"/>
    <property type="project" value="InterPro"/>
</dbReference>
<organism evidence="5 6">
    <name type="scientific">Candidatus Nomurabacteria bacterium RIFCSPHIGHO2_02_FULL_41_18</name>
    <dbReference type="NCBI Taxonomy" id="1801754"/>
    <lineage>
        <taxon>Bacteria</taxon>
        <taxon>Candidatus Nomuraibacteriota</taxon>
    </lineage>
</organism>
<dbReference type="Pfam" id="PF00291">
    <property type="entry name" value="PALP"/>
    <property type="match status" value="1"/>
</dbReference>
<comment type="cofactor">
    <cofactor evidence="1">
        <name>pyridoxal 5'-phosphate</name>
        <dbReference type="ChEBI" id="CHEBI:597326"/>
    </cofactor>
</comment>
<reference evidence="5 6" key="1">
    <citation type="journal article" date="2016" name="Nat. Commun.">
        <title>Thousands of microbial genomes shed light on interconnected biogeochemical processes in an aquifer system.</title>
        <authorList>
            <person name="Anantharaman K."/>
            <person name="Brown C.T."/>
            <person name="Hug L.A."/>
            <person name="Sharon I."/>
            <person name="Castelle C.J."/>
            <person name="Probst A.J."/>
            <person name="Thomas B.C."/>
            <person name="Singh A."/>
            <person name="Wilkins M.J."/>
            <person name="Karaoz U."/>
            <person name="Brodie E.L."/>
            <person name="Williams K.H."/>
            <person name="Hubbard S.S."/>
            <person name="Banfield J.F."/>
        </authorList>
    </citation>
    <scope>NUCLEOTIDE SEQUENCE [LARGE SCALE GENOMIC DNA]</scope>
</reference>